<organism evidence="3 4">
    <name type="scientific">Flintibacter hominis</name>
    <dbReference type="NCBI Taxonomy" id="2763048"/>
    <lineage>
        <taxon>Bacteria</taxon>
        <taxon>Bacillati</taxon>
        <taxon>Bacillota</taxon>
        <taxon>Clostridia</taxon>
        <taxon>Eubacteriales</taxon>
        <taxon>Flintibacter</taxon>
    </lineage>
</organism>
<dbReference type="Proteomes" id="UP000628736">
    <property type="component" value="Unassembled WGS sequence"/>
</dbReference>
<feature type="domain" description="RNA-binding S4" evidence="2">
    <location>
        <begin position="190"/>
        <end position="250"/>
    </location>
</feature>
<dbReference type="SMART" id="SM00363">
    <property type="entry name" value="S4"/>
    <property type="match status" value="1"/>
</dbReference>
<keyword evidence="4" id="KW-1185">Reference proteome</keyword>
<name>A0A8J6J139_9FIRM</name>
<dbReference type="SUPFAM" id="SSF55174">
    <property type="entry name" value="Alpha-L RNA-binding motif"/>
    <property type="match status" value="1"/>
</dbReference>
<dbReference type="Pfam" id="PF17774">
    <property type="entry name" value="YlmH_RBD"/>
    <property type="match status" value="1"/>
</dbReference>
<accession>A0A8J6J139</accession>
<dbReference type="Pfam" id="PF01479">
    <property type="entry name" value="S4"/>
    <property type="match status" value="1"/>
</dbReference>
<dbReference type="RefSeq" id="WP_186852310.1">
    <property type="nucleotide sequence ID" value="NZ_JACOPO010000002.1"/>
</dbReference>
<evidence type="ECO:0000256" key="1">
    <source>
        <dbReference type="PROSITE-ProRule" id="PRU00182"/>
    </source>
</evidence>
<evidence type="ECO:0000259" key="2">
    <source>
        <dbReference type="SMART" id="SM00363"/>
    </source>
</evidence>
<dbReference type="InterPro" id="IPR012677">
    <property type="entry name" value="Nucleotide-bd_a/b_plait_sf"/>
</dbReference>
<protein>
    <submittedName>
        <fullName evidence="3">RNA-binding protein</fullName>
    </submittedName>
</protein>
<dbReference type="GO" id="GO:0003723">
    <property type="term" value="F:RNA binding"/>
    <property type="evidence" value="ECO:0007669"/>
    <property type="project" value="UniProtKB-KW"/>
</dbReference>
<dbReference type="Gene3D" id="3.30.1370.160">
    <property type="match status" value="1"/>
</dbReference>
<sequence>MTKKELLDRCARDGAERVLLARVLDKLELAQDRGIPAHTPFLSPGEQASVTDLLNAWGQPRHIFWGGFPGAERALCAFLPDWQDENDLLLDPEGPLAALEAAFPPGSELRHRDILGSLMGLGLTREKLGDILLPGDRTCQVILLREVLPILLSQWESAGRWRLKLREIPLASLSPGEAKVRLIRDTVATPRLDAVLAAGFSLSRSKAMAYISAGKAAVNHRECLKGDKLVDVGDILTCRGLGKCVVREIPGQSKKGRTMLVLERYI</sequence>
<comment type="caution">
    <text evidence="3">The sequence shown here is derived from an EMBL/GenBank/DDBJ whole genome shotgun (WGS) entry which is preliminary data.</text>
</comment>
<dbReference type="CDD" id="cd00165">
    <property type="entry name" value="S4"/>
    <property type="match status" value="1"/>
</dbReference>
<keyword evidence="1" id="KW-0694">RNA-binding</keyword>
<dbReference type="Gene3D" id="3.10.290.10">
    <property type="entry name" value="RNA-binding S4 domain"/>
    <property type="match status" value="1"/>
</dbReference>
<dbReference type="InterPro" id="IPR036986">
    <property type="entry name" value="S4_RNA-bd_sf"/>
</dbReference>
<dbReference type="InterPro" id="IPR002942">
    <property type="entry name" value="S4_RNA-bd"/>
</dbReference>
<dbReference type="InterPro" id="IPR040591">
    <property type="entry name" value="RqcP2_RBD"/>
</dbReference>
<evidence type="ECO:0000313" key="3">
    <source>
        <dbReference type="EMBL" id="MBC5722044.1"/>
    </source>
</evidence>
<reference evidence="3" key="1">
    <citation type="submission" date="2020-08" db="EMBL/GenBank/DDBJ databases">
        <title>Genome public.</title>
        <authorList>
            <person name="Liu C."/>
            <person name="Sun Q."/>
        </authorList>
    </citation>
    <scope>NUCLEOTIDE SEQUENCE</scope>
    <source>
        <strain evidence="3">NSJ-23</strain>
    </source>
</reference>
<dbReference type="Gene3D" id="3.30.70.330">
    <property type="match status" value="1"/>
</dbReference>
<proteinExistence type="predicted"/>
<dbReference type="EMBL" id="JACOPO010000002">
    <property type="protein sequence ID" value="MBC5722044.1"/>
    <property type="molecule type" value="Genomic_DNA"/>
</dbReference>
<evidence type="ECO:0000313" key="4">
    <source>
        <dbReference type="Proteomes" id="UP000628736"/>
    </source>
</evidence>
<dbReference type="AlphaFoldDB" id="A0A8J6J139"/>
<dbReference type="PROSITE" id="PS50889">
    <property type="entry name" value="S4"/>
    <property type="match status" value="1"/>
</dbReference>
<gene>
    <name evidence="3" type="ORF">H8S11_04335</name>
</gene>